<protein>
    <submittedName>
        <fullName evidence="2">Uncharacterized protein</fullName>
    </submittedName>
</protein>
<dbReference type="EMBL" id="CADCXU010010328">
    <property type="protein sequence ID" value="CAB0001025.1"/>
    <property type="molecule type" value="Genomic_DNA"/>
</dbReference>
<feature type="compositionally biased region" description="Low complexity" evidence="1">
    <location>
        <begin position="260"/>
        <end position="273"/>
    </location>
</feature>
<sequence>MEMSILIDRSDKTEVEHHISYWGSSAVRTADRTGKPSCGVRLSPPVGGGGRAVASPASPWGRHSVSLSFAMASSGGGGGTKGKSARRKISLPWFRQASTAGPALSRQHTIDTPSSFHKRLLSRQTTGQYSRYLLRNRIGAAVLLRGATRMLRHQTRPVAMATRLRGGVDTDRLAVPFSQTRQEIRPAHDRPIFRFLLSDFPLSTITTTSSYHLINNTTIATTSTIATHHHRRRSTTPTSTTTTTTFQRTTTTPLPHYPLNSSNNKKTTTTTKTSITTTTTTTTTSYHLINNIAHNNTTIATTPLPLNSSNNNNNSNSNNKITITQ</sequence>
<gene>
    <name evidence="2" type="ORF">NTEN_LOCUS6812</name>
</gene>
<feature type="compositionally biased region" description="Low complexity" evidence="1">
    <location>
        <begin position="302"/>
        <end position="319"/>
    </location>
</feature>
<dbReference type="Proteomes" id="UP000479000">
    <property type="component" value="Unassembled WGS sequence"/>
</dbReference>
<feature type="region of interest" description="Disordered" evidence="1">
    <location>
        <begin position="226"/>
        <end position="273"/>
    </location>
</feature>
<accession>A0A6H5GEI0</accession>
<dbReference type="OrthoDB" id="4680325at2759"/>
<reference evidence="2 3" key="1">
    <citation type="submission" date="2020-02" db="EMBL/GenBank/DDBJ databases">
        <authorList>
            <person name="Ferguson B K."/>
        </authorList>
    </citation>
    <scope>NUCLEOTIDE SEQUENCE [LARGE SCALE GENOMIC DNA]</scope>
</reference>
<feature type="region of interest" description="Disordered" evidence="1">
    <location>
        <begin position="302"/>
        <end position="325"/>
    </location>
</feature>
<feature type="compositionally biased region" description="Low complexity" evidence="1">
    <location>
        <begin position="235"/>
        <end position="253"/>
    </location>
</feature>
<feature type="region of interest" description="Disordered" evidence="1">
    <location>
        <begin position="32"/>
        <end position="57"/>
    </location>
</feature>
<name>A0A6H5GEI0_9HEMI</name>
<organism evidence="2 3">
    <name type="scientific">Nesidiocoris tenuis</name>
    <dbReference type="NCBI Taxonomy" id="355587"/>
    <lineage>
        <taxon>Eukaryota</taxon>
        <taxon>Metazoa</taxon>
        <taxon>Ecdysozoa</taxon>
        <taxon>Arthropoda</taxon>
        <taxon>Hexapoda</taxon>
        <taxon>Insecta</taxon>
        <taxon>Pterygota</taxon>
        <taxon>Neoptera</taxon>
        <taxon>Paraneoptera</taxon>
        <taxon>Hemiptera</taxon>
        <taxon>Heteroptera</taxon>
        <taxon>Panheteroptera</taxon>
        <taxon>Cimicomorpha</taxon>
        <taxon>Miridae</taxon>
        <taxon>Dicyphina</taxon>
        <taxon>Nesidiocoris</taxon>
    </lineage>
</organism>
<dbReference type="AlphaFoldDB" id="A0A6H5GEI0"/>
<evidence type="ECO:0000256" key="1">
    <source>
        <dbReference type="SAM" id="MobiDB-lite"/>
    </source>
</evidence>
<evidence type="ECO:0000313" key="3">
    <source>
        <dbReference type="Proteomes" id="UP000479000"/>
    </source>
</evidence>
<evidence type="ECO:0000313" key="2">
    <source>
        <dbReference type="EMBL" id="CAB0001025.1"/>
    </source>
</evidence>
<proteinExistence type="predicted"/>
<keyword evidence="3" id="KW-1185">Reference proteome</keyword>